<protein>
    <submittedName>
        <fullName evidence="5">AraC family transcriptional regulator</fullName>
    </submittedName>
</protein>
<evidence type="ECO:0000313" key="8">
    <source>
        <dbReference type="Proteomes" id="UP000251853"/>
    </source>
</evidence>
<dbReference type="InterPro" id="IPR014710">
    <property type="entry name" value="RmlC-like_jellyroll"/>
</dbReference>
<dbReference type="SUPFAM" id="SSF46689">
    <property type="entry name" value="Homeodomain-like"/>
    <property type="match status" value="2"/>
</dbReference>
<dbReference type="EMBL" id="UAVW01000001">
    <property type="protein sequence ID" value="SQB04511.1"/>
    <property type="molecule type" value="Genomic_DNA"/>
</dbReference>
<dbReference type="InterPro" id="IPR011051">
    <property type="entry name" value="RmlC_Cupin_sf"/>
</dbReference>
<dbReference type="SUPFAM" id="SSF51182">
    <property type="entry name" value="RmlC-like cupins"/>
    <property type="match status" value="1"/>
</dbReference>
<dbReference type="Proteomes" id="UP000095512">
    <property type="component" value="Unassembled WGS sequence"/>
</dbReference>
<evidence type="ECO:0000313" key="6">
    <source>
        <dbReference type="EMBL" id="SQB04511.1"/>
    </source>
</evidence>
<dbReference type="PRINTS" id="PR00032">
    <property type="entry name" value="HTHARAC"/>
</dbReference>
<evidence type="ECO:0000256" key="2">
    <source>
        <dbReference type="ARBA" id="ARBA00023125"/>
    </source>
</evidence>
<reference evidence="6 8" key="2">
    <citation type="submission" date="2018-06" db="EMBL/GenBank/DDBJ databases">
        <authorList>
            <consortium name="Pathogen Informatics"/>
            <person name="Doyle S."/>
        </authorList>
    </citation>
    <scope>NUCLEOTIDE SEQUENCE [LARGE SCALE GENOMIC DNA]</scope>
    <source>
        <strain evidence="6 8">NCTC11224</strain>
    </source>
</reference>
<dbReference type="Proteomes" id="UP000251853">
    <property type="component" value="Unassembled WGS sequence"/>
</dbReference>
<keyword evidence="1" id="KW-0805">Transcription regulation</keyword>
<gene>
    <name evidence="5" type="primary">btr_2</name>
    <name evidence="6" type="synonym">btr_1</name>
    <name evidence="5" type="ORF">ERS852480_01259</name>
    <name evidence="6" type="ORF">NCTC11224_00928</name>
</gene>
<dbReference type="InterPro" id="IPR018062">
    <property type="entry name" value="HTH_AraC-typ_CS"/>
</dbReference>
<dbReference type="SMART" id="SM00342">
    <property type="entry name" value="HTH_ARAC"/>
    <property type="match status" value="1"/>
</dbReference>
<dbReference type="PANTHER" id="PTHR43280">
    <property type="entry name" value="ARAC-FAMILY TRANSCRIPTIONAL REGULATOR"/>
    <property type="match status" value="1"/>
</dbReference>
<dbReference type="AlphaFoldDB" id="A0A174FKJ8"/>
<dbReference type="InterPro" id="IPR020449">
    <property type="entry name" value="Tscrpt_reg_AraC-type_HTH"/>
</dbReference>
<evidence type="ECO:0000259" key="4">
    <source>
        <dbReference type="PROSITE" id="PS01124"/>
    </source>
</evidence>
<feature type="domain" description="HTH araC/xylS-type" evidence="4">
    <location>
        <begin position="191"/>
        <end position="289"/>
    </location>
</feature>
<name>A0A174FKJ8_9FIRM</name>
<dbReference type="EMBL" id="CZAB01000007">
    <property type="protein sequence ID" value="CUO50231.1"/>
    <property type="molecule type" value="Genomic_DNA"/>
</dbReference>
<dbReference type="PROSITE" id="PS00041">
    <property type="entry name" value="HTH_ARAC_FAMILY_1"/>
    <property type="match status" value="1"/>
</dbReference>
<dbReference type="GO" id="GO:0043565">
    <property type="term" value="F:sequence-specific DNA binding"/>
    <property type="evidence" value="ECO:0007669"/>
    <property type="project" value="InterPro"/>
</dbReference>
<keyword evidence="2" id="KW-0238">DNA-binding</keyword>
<evidence type="ECO:0000256" key="3">
    <source>
        <dbReference type="ARBA" id="ARBA00023163"/>
    </source>
</evidence>
<keyword evidence="3" id="KW-0804">Transcription</keyword>
<dbReference type="InterPro" id="IPR018060">
    <property type="entry name" value="HTH_AraC"/>
</dbReference>
<evidence type="ECO:0000256" key="1">
    <source>
        <dbReference type="ARBA" id="ARBA00023015"/>
    </source>
</evidence>
<dbReference type="GO" id="GO:0003700">
    <property type="term" value="F:DNA-binding transcription factor activity"/>
    <property type="evidence" value="ECO:0007669"/>
    <property type="project" value="InterPro"/>
</dbReference>
<dbReference type="Pfam" id="PF12833">
    <property type="entry name" value="HTH_18"/>
    <property type="match status" value="1"/>
</dbReference>
<dbReference type="InterPro" id="IPR009057">
    <property type="entry name" value="Homeodomain-like_sf"/>
</dbReference>
<dbReference type="PANTHER" id="PTHR43280:SF28">
    <property type="entry name" value="HTH-TYPE TRANSCRIPTIONAL ACTIVATOR RHAS"/>
    <property type="match status" value="1"/>
</dbReference>
<reference evidence="5 7" key="1">
    <citation type="submission" date="2015-09" db="EMBL/GenBank/DDBJ databases">
        <authorList>
            <consortium name="Pathogen Informatics"/>
        </authorList>
    </citation>
    <scope>NUCLEOTIDE SEQUENCE [LARGE SCALE GENOMIC DNA]</scope>
    <source>
        <strain evidence="5 7">2789STDY5834865</strain>
    </source>
</reference>
<dbReference type="Gene3D" id="2.60.120.10">
    <property type="entry name" value="Jelly Rolls"/>
    <property type="match status" value="1"/>
</dbReference>
<proteinExistence type="predicted"/>
<dbReference type="PROSITE" id="PS01124">
    <property type="entry name" value="HTH_ARAC_FAMILY_2"/>
    <property type="match status" value="1"/>
</dbReference>
<accession>A0A174FKJ8</accession>
<evidence type="ECO:0000313" key="7">
    <source>
        <dbReference type="Proteomes" id="UP000095512"/>
    </source>
</evidence>
<sequence>MQSLSSFMNTIRFNFLYIDKYSFGRTWTYPESAIPYNMLRYIIDGSAEFVVDGETVIVRKGQVSYIPEGCWLSCKALEDTFAFYSIRFTTSVFYEGANFLREYYNFPLVMDVGEGIEPYFSDIYKWVRTDKKSKSFHVRGALDTLIASLIDILNSDEPDDVKADINGLEYNLEQIRKRVKKSTVQTDPRIQTVIDYIMLNPTEEYTSDKLSGMAEVAETTFRRLFKEATGKTATEFIRQVRLTTAARLLLVSNDPVNCIAHDVGFEDANHFTRVFRQAFGMTPGRYRKMSQE</sequence>
<dbReference type="Gene3D" id="1.10.10.60">
    <property type="entry name" value="Homeodomain-like"/>
    <property type="match status" value="2"/>
</dbReference>
<keyword evidence="8" id="KW-1185">Reference proteome</keyword>
<organism evidence="5 7">
    <name type="scientific">Enterocloster clostridioformis</name>
    <dbReference type="NCBI Taxonomy" id="1531"/>
    <lineage>
        <taxon>Bacteria</taxon>
        <taxon>Bacillati</taxon>
        <taxon>Bacillota</taxon>
        <taxon>Clostridia</taxon>
        <taxon>Lachnospirales</taxon>
        <taxon>Lachnospiraceae</taxon>
        <taxon>Enterocloster</taxon>
    </lineage>
</organism>
<dbReference type="RefSeq" id="WP_057571507.1">
    <property type="nucleotide sequence ID" value="NZ_CATYWZ010000014.1"/>
</dbReference>
<evidence type="ECO:0000313" key="5">
    <source>
        <dbReference type="EMBL" id="CUO50231.1"/>
    </source>
</evidence>